<feature type="region of interest" description="Disordered" evidence="5">
    <location>
        <begin position="348"/>
        <end position="370"/>
    </location>
</feature>
<dbReference type="InterPro" id="IPR009571">
    <property type="entry name" value="SUR7/Rim9-like_fungi"/>
</dbReference>
<feature type="region of interest" description="Disordered" evidence="5">
    <location>
        <begin position="532"/>
        <end position="570"/>
    </location>
</feature>
<keyword evidence="2 6" id="KW-0812">Transmembrane</keyword>
<dbReference type="GO" id="GO:0032153">
    <property type="term" value="C:cell division site"/>
    <property type="evidence" value="ECO:0007669"/>
    <property type="project" value="TreeGrafter"/>
</dbReference>
<feature type="compositionally biased region" description="Low complexity" evidence="5">
    <location>
        <begin position="348"/>
        <end position="365"/>
    </location>
</feature>
<dbReference type="PANTHER" id="PTHR28013">
    <property type="entry name" value="PROTEIN DCV1-RELATED"/>
    <property type="match status" value="1"/>
</dbReference>
<sequence length="570" mass="63373">MAYQIASTITILLIISSTLQLISVLSVPISQNITLCRYDGYRFGVFGICNNNGVCSSISIGYSDDSIIDELSGFSLPSNARHVVSRLLIVHPISTGFTLILLILSILIHFNRFKKNLKLLFFLLLWTLPTFLLSLLSFLVDILLFIPHLGWAGWIILPATVLIALASGVICVLRRSISSRIAMDNQNFLFSSQNQDNLQPYRLNSYKPSDSFSNSTNNSTTNPISNHNLPGINTNNYNNHKHPFSVIYPTLPLPLNLDADNKNISNSNNNTKTIYNQNYNQNYNNNNNDINIKQVNHQQPMTIPFDITHDNPHQYNSFTHSIKSNPNSSTFNIKNRFSGAYNINEIPSGLENSSSNPNSNNNHIIKNSDSRDCGVTIDFDSYPNTTPAQYRFGNSNDTISQPNNLFNNQNNNPDRIISPLLPIPVDPISITEPVEMKNIIQDNSNNNKNISNLPPKPLIPYSVTAGLNPNFTGLNSDITTATTTTTTTTTNNNNNNNISKLQSENTHSTSILNSPNENVSSNVNQSLFETNENSQVSNMVSNKNSTLPYPTNKPFPNMPSSLRDDSVSLL</sequence>
<dbReference type="OrthoDB" id="2354757at2759"/>
<feature type="compositionally biased region" description="Polar residues" evidence="5">
    <location>
        <begin position="532"/>
        <end position="549"/>
    </location>
</feature>
<dbReference type="InterPro" id="IPR051380">
    <property type="entry name" value="pH-response_reg_palI/RIM9"/>
</dbReference>
<dbReference type="PANTHER" id="PTHR28013:SF3">
    <property type="entry name" value="PROTEIN DCV1-RELATED"/>
    <property type="match status" value="1"/>
</dbReference>
<keyword evidence="3 6" id="KW-1133">Transmembrane helix</keyword>
<evidence type="ECO:0000256" key="4">
    <source>
        <dbReference type="ARBA" id="ARBA00023136"/>
    </source>
</evidence>
<dbReference type="InParanoid" id="A0A1D2VDG6"/>
<keyword evidence="8" id="KW-1185">Reference proteome</keyword>
<reference evidence="8" key="1">
    <citation type="submission" date="2016-05" db="EMBL/GenBank/DDBJ databases">
        <title>Comparative genomics of biotechnologically important yeasts.</title>
        <authorList>
            <consortium name="DOE Joint Genome Institute"/>
            <person name="Riley R."/>
            <person name="Haridas S."/>
            <person name="Wolfe K.H."/>
            <person name="Lopes M.R."/>
            <person name="Hittinger C.T."/>
            <person name="Goker M."/>
            <person name="Salamov A."/>
            <person name="Wisecaver J."/>
            <person name="Long T.M."/>
            <person name="Aerts A.L."/>
            <person name="Barry K."/>
            <person name="Choi C."/>
            <person name="Clum A."/>
            <person name="Coughlan A.Y."/>
            <person name="Deshpande S."/>
            <person name="Douglass A.P."/>
            <person name="Hanson S.J."/>
            <person name="Klenk H.-P."/>
            <person name="Labutti K."/>
            <person name="Lapidus A."/>
            <person name="Lindquist E."/>
            <person name="Lipzen A."/>
            <person name="Meier-Kolthoff J.P."/>
            <person name="Ohm R.A."/>
            <person name="Otillar R.P."/>
            <person name="Pangilinan J."/>
            <person name="Peng Y."/>
            <person name="Rokas A."/>
            <person name="Rosa C.A."/>
            <person name="Scheuner C."/>
            <person name="Sibirny A.A."/>
            <person name="Slot J.C."/>
            <person name="Stielow J.B."/>
            <person name="Sun H."/>
            <person name="Kurtzman C.P."/>
            <person name="Blackwell M."/>
            <person name="Grigoriev I.V."/>
            <person name="Jeffries T.W."/>
        </authorList>
    </citation>
    <scope>NUCLEOTIDE SEQUENCE [LARGE SCALE GENOMIC DNA]</scope>
    <source>
        <strain evidence="8">DSM 1968</strain>
    </source>
</reference>
<evidence type="ECO:0000256" key="6">
    <source>
        <dbReference type="SAM" id="Phobius"/>
    </source>
</evidence>
<evidence type="ECO:0000256" key="2">
    <source>
        <dbReference type="ARBA" id="ARBA00022692"/>
    </source>
</evidence>
<evidence type="ECO:0000313" key="7">
    <source>
        <dbReference type="EMBL" id="ODV59639.1"/>
    </source>
</evidence>
<proteinExistence type="predicted"/>
<accession>A0A1D2VDG6</accession>
<evidence type="ECO:0000256" key="3">
    <source>
        <dbReference type="ARBA" id="ARBA00022989"/>
    </source>
</evidence>
<dbReference type="GeneID" id="30962376"/>
<dbReference type="GO" id="GO:0035838">
    <property type="term" value="C:growing cell tip"/>
    <property type="evidence" value="ECO:0007669"/>
    <property type="project" value="TreeGrafter"/>
</dbReference>
<evidence type="ECO:0000256" key="5">
    <source>
        <dbReference type="SAM" id="MobiDB-lite"/>
    </source>
</evidence>
<feature type="transmembrane region" description="Helical" evidence="6">
    <location>
        <begin position="151"/>
        <end position="173"/>
    </location>
</feature>
<name>A0A1D2VDG6_9ASCO</name>
<dbReference type="GO" id="GO:0005886">
    <property type="term" value="C:plasma membrane"/>
    <property type="evidence" value="ECO:0007669"/>
    <property type="project" value="InterPro"/>
</dbReference>
<dbReference type="Proteomes" id="UP000095038">
    <property type="component" value="Unassembled WGS sequence"/>
</dbReference>
<feature type="transmembrane region" description="Helical" evidence="6">
    <location>
        <begin position="83"/>
        <end position="107"/>
    </location>
</feature>
<dbReference type="AlphaFoldDB" id="A0A1D2VDG6"/>
<protein>
    <submittedName>
        <fullName evidence="7">Pali-domain-containing protein</fullName>
    </submittedName>
</protein>
<organism evidence="7 8">
    <name type="scientific">Ascoidea rubescens DSM 1968</name>
    <dbReference type="NCBI Taxonomy" id="1344418"/>
    <lineage>
        <taxon>Eukaryota</taxon>
        <taxon>Fungi</taxon>
        <taxon>Dikarya</taxon>
        <taxon>Ascomycota</taxon>
        <taxon>Saccharomycotina</taxon>
        <taxon>Saccharomycetes</taxon>
        <taxon>Ascoideaceae</taxon>
        <taxon>Ascoidea</taxon>
    </lineage>
</organism>
<keyword evidence="4 6" id="KW-0472">Membrane</keyword>
<dbReference type="RefSeq" id="XP_020045946.1">
    <property type="nucleotide sequence ID" value="XM_020188740.1"/>
</dbReference>
<feature type="transmembrane region" description="Helical" evidence="6">
    <location>
        <begin position="6"/>
        <end position="29"/>
    </location>
</feature>
<evidence type="ECO:0000313" key="8">
    <source>
        <dbReference type="Proteomes" id="UP000095038"/>
    </source>
</evidence>
<dbReference type="Pfam" id="PF06687">
    <property type="entry name" value="SUR7"/>
    <property type="match status" value="1"/>
</dbReference>
<dbReference type="STRING" id="1344418.A0A1D2VDG6"/>
<feature type="transmembrane region" description="Helical" evidence="6">
    <location>
        <begin position="119"/>
        <end position="145"/>
    </location>
</feature>
<comment type="subcellular location">
    <subcellularLocation>
        <location evidence="1">Membrane</location>
        <topology evidence="1">Multi-pass membrane protein</topology>
    </subcellularLocation>
</comment>
<evidence type="ECO:0000256" key="1">
    <source>
        <dbReference type="ARBA" id="ARBA00004141"/>
    </source>
</evidence>
<feature type="region of interest" description="Disordered" evidence="5">
    <location>
        <begin position="209"/>
        <end position="228"/>
    </location>
</feature>
<gene>
    <name evidence="7" type="ORF">ASCRUDRAFT_110318</name>
</gene>
<dbReference type="EMBL" id="KV454485">
    <property type="protein sequence ID" value="ODV59639.1"/>
    <property type="molecule type" value="Genomic_DNA"/>
</dbReference>
<feature type="transmembrane region" description="Helical" evidence="6">
    <location>
        <begin position="41"/>
        <end position="63"/>
    </location>
</feature>